<evidence type="ECO:0000313" key="13">
    <source>
        <dbReference type="Proteomes" id="UP000054498"/>
    </source>
</evidence>
<dbReference type="OrthoDB" id="522417at2759"/>
<evidence type="ECO:0000256" key="8">
    <source>
        <dbReference type="ARBA" id="ARBA00023034"/>
    </source>
</evidence>
<protein>
    <submittedName>
        <fullName evidence="12">Uncharacterized protein</fullName>
    </submittedName>
</protein>
<evidence type="ECO:0000256" key="5">
    <source>
        <dbReference type="ARBA" id="ARBA00022692"/>
    </source>
</evidence>
<comment type="similarity">
    <text evidence="3">Belongs to the MNN1/MNT family.</text>
</comment>
<keyword evidence="4" id="KW-0808">Transferase</keyword>
<comment type="subcellular location">
    <subcellularLocation>
        <location evidence="10">Endomembrane system</location>
        <topology evidence="10">Single-pass membrane protein</topology>
    </subcellularLocation>
    <subcellularLocation>
        <location evidence="1">Golgi apparatus membrane</location>
    </subcellularLocation>
    <subcellularLocation>
        <location evidence="2">Membrane</location>
        <topology evidence="2">Single-pass type II membrane protein</topology>
    </subcellularLocation>
</comment>
<evidence type="ECO:0000256" key="6">
    <source>
        <dbReference type="ARBA" id="ARBA00022968"/>
    </source>
</evidence>
<evidence type="ECO:0000256" key="1">
    <source>
        <dbReference type="ARBA" id="ARBA00004394"/>
    </source>
</evidence>
<feature type="compositionally biased region" description="Low complexity" evidence="11">
    <location>
        <begin position="47"/>
        <end position="59"/>
    </location>
</feature>
<evidence type="ECO:0000256" key="11">
    <source>
        <dbReference type="SAM" id="MobiDB-lite"/>
    </source>
</evidence>
<dbReference type="RefSeq" id="XP_013902122.1">
    <property type="nucleotide sequence ID" value="XM_014046668.1"/>
</dbReference>
<organism evidence="12 13">
    <name type="scientific">Monoraphidium neglectum</name>
    <dbReference type="NCBI Taxonomy" id="145388"/>
    <lineage>
        <taxon>Eukaryota</taxon>
        <taxon>Viridiplantae</taxon>
        <taxon>Chlorophyta</taxon>
        <taxon>core chlorophytes</taxon>
        <taxon>Chlorophyceae</taxon>
        <taxon>CS clade</taxon>
        <taxon>Sphaeropleales</taxon>
        <taxon>Selenastraceae</taxon>
        <taxon>Monoraphidium</taxon>
    </lineage>
</organism>
<evidence type="ECO:0000256" key="4">
    <source>
        <dbReference type="ARBA" id="ARBA00022679"/>
    </source>
</evidence>
<sequence>MCVVSVLVGHHFCGGSTGGALGGAASSKAPSAALSARLKGRADNGSDATAAGADGGAATDTKEQSDASGEEAVRALNTALRLMEKAGVGLNMSQLLDFNRARVALYTKSDAFKRHRAEFRRRIIEEGAPARRGIVIAAGGTNNFANAAVTLRVLRRTLNCSLPVEIVHFGPKERDEKLVAMMQSESGSGPVYITDGLDPKIAARVGAHHRKVAPESFASKVYALAFVLLLDADNLPLACPDYLFSTTEFQEHGSLFWPDWWHNAWVNPSIYSRFGMPKAPWDGNPSHRLAESGQLMLDRVRHFDVLQWIWLLNSHTEVVYKAMHGDKVRPGGADRVVCA</sequence>
<dbReference type="GO" id="GO:0000139">
    <property type="term" value="C:Golgi membrane"/>
    <property type="evidence" value="ECO:0007669"/>
    <property type="project" value="UniProtKB-SubCell"/>
</dbReference>
<accession>A0A0D2JWP0</accession>
<dbReference type="GeneID" id="25737730"/>
<dbReference type="Pfam" id="PF11051">
    <property type="entry name" value="Mannosyl_trans3"/>
    <property type="match status" value="1"/>
</dbReference>
<keyword evidence="7" id="KW-1133">Transmembrane helix</keyword>
<keyword evidence="13" id="KW-1185">Reference proteome</keyword>
<dbReference type="GO" id="GO:0000026">
    <property type="term" value="F:alpha-1,2-mannosyltransferase activity"/>
    <property type="evidence" value="ECO:0007669"/>
    <property type="project" value="TreeGrafter"/>
</dbReference>
<keyword evidence="8" id="KW-0333">Golgi apparatus</keyword>
<reference evidence="12 13" key="1">
    <citation type="journal article" date="2013" name="BMC Genomics">
        <title>Reconstruction of the lipid metabolism for the microalga Monoraphidium neglectum from its genome sequence reveals characteristics suitable for biofuel production.</title>
        <authorList>
            <person name="Bogen C."/>
            <person name="Al-Dilaimi A."/>
            <person name="Albersmeier A."/>
            <person name="Wichmann J."/>
            <person name="Grundmann M."/>
            <person name="Rupp O."/>
            <person name="Lauersen K.J."/>
            <person name="Blifernez-Klassen O."/>
            <person name="Kalinowski J."/>
            <person name="Goesmann A."/>
            <person name="Mussgnug J.H."/>
            <person name="Kruse O."/>
        </authorList>
    </citation>
    <scope>NUCLEOTIDE SEQUENCE [LARGE SCALE GENOMIC DNA]</scope>
    <source>
        <strain evidence="12 13">SAG 48.87</strain>
    </source>
</reference>
<dbReference type="InterPro" id="IPR022751">
    <property type="entry name" value="Alpha_mannosyltransferase"/>
</dbReference>
<proteinExistence type="inferred from homology"/>
<evidence type="ECO:0000313" key="12">
    <source>
        <dbReference type="EMBL" id="KIZ03103.1"/>
    </source>
</evidence>
<evidence type="ECO:0000256" key="10">
    <source>
        <dbReference type="ARBA" id="ARBA00037847"/>
    </source>
</evidence>
<evidence type="ECO:0000256" key="2">
    <source>
        <dbReference type="ARBA" id="ARBA00004606"/>
    </source>
</evidence>
<name>A0A0D2JWP0_9CHLO</name>
<dbReference type="PANTHER" id="PTHR31646:SF1">
    <property type="entry name" value="ALPHA-1,2-MANNOSYLTRANSFERASE MNN2"/>
    <property type="match status" value="1"/>
</dbReference>
<dbReference type="SUPFAM" id="SSF53448">
    <property type="entry name" value="Nucleotide-diphospho-sugar transferases"/>
    <property type="match status" value="1"/>
</dbReference>
<evidence type="ECO:0000256" key="7">
    <source>
        <dbReference type="ARBA" id="ARBA00022989"/>
    </source>
</evidence>
<dbReference type="Proteomes" id="UP000054498">
    <property type="component" value="Unassembled WGS sequence"/>
</dbReference>
<dbReference type="KEGG" id="mng:MNEG_4853"/>
<feature type="region of interest" description="Disordered" evidence="11">
    <location>
        <begin position="39"/>
        <end position="69"/>
    </location>
</feature>
<gene>
    <name evidence="12" type="ORF">MNEG_4853</name>
</gene>
<evidence type="ECO:0000256" key="3">
    <source>
        <dbReference type="ARBA" id="ARBA00009105"/>
    </source>
</evidence>
<dbReference type="EMBL" id="KK100914">
    <property type="protein sequence ID" value="KIZ03103.1"/>
    <property type="molecule type" value="Genomic_DNA"/>
</dbReference>
<dbReference type="AlphaFoldDB" id="A0A0D2JWP0"/>
<evidence type="ECO:0000256" key="9">
    <source>
        <dbReference type="ARBA" id="ARBA00023136"/>
    </source>
</evidence>
<keyword evidence="6" id="KW-0735">Signal-anchor</keyword>
<dbReference type="PANTHER" id="PTHR31646">
    <property type="entry name" value="ALPHA-1,2-MANNOSYLTRANSFERASE MNN2"/>
    <property type="match status" value="1"/>
</dbReference>
<dbReference type="STRING" id="145388.A0A0D2JWP0"/>
<dbReference type="InterPro" id="IPR029044">
    <property type="entry name" value="Nucleotide-diphossugar_trans"/>
</dbReference>
<keyword evidence="9" id="KW-0472">Membrane</keyword>
<dbReference type="GO" id="GO:0046354">
    <property type="term" value="P:mannan biosynthetic process"/>
    <property type="evidence" value="ECO:0007669"/>
    <property type="project" value="TreeGrafter"/>
</dbReference>
<keyword evidence="5" id="KW-0812">Transmembrane</keyword>